<dbReference type="SUPFAM" id="SSF56645">
    <property type="entry name" value="Acyl-CoA dehydrogenase NM domain-like"/>
    <property type="match status" value="1"/>
</dbReference>
<proteinExistence type="predicted"/>
<evidence type="ECO:0000259" key="2">
    <source>
        <dbReference type="Pfam" id="PF02770"/>
    </source>
</evidence>
<evidence type="ECO:0000313" key="4">
    <source>
        <dbReference type="Proteomes" id="UP001501598"/>
    </source>
</evidence>
<dbReference type="EMBL" id="BAABGT010000016">
    <property type="protein sequence ID" value="GAA4539822.1"/>
    <property type="molecule type" value="Genomic_DNA"/>
</dbReference>
<dbReference type="Proteomes" id="UP001501598">
    <property type="component" value="Unassembled WGS sequence"/>
</dbReference>
<dbReference type="PANTHER" id="PTHR43884">
    <property type="entry name" value="ACYL-COA DEHYDROGENASE"/>
    <property type="match status" value="1"/>
</dbReference>
<dbReference type="Pfam" id="PF02770">
    <property type="entry name" value="Acyl-CoA_dh_M"/>
    <property type="match status" value="1"/>
</dbReference>
<sequence>MLAFGTAQQRARYLGGIARGEIVFSESISEPGAASSLKAIRTTARRDGADWVITGRKTHVNLGHQSDVTLVYAITEDGLTAFLVDTDLPGVSSVQTTPIGLRMLPTADMAFDEVRVPGSAVLGQVGAGLDTFLTTFNISRLGNASELIGYGRRALAQATAYAQG</sequence>
<dbReference type="Gene3D" id="1.10.540.10">
    <property type="entry name" value="Acyl-CoA dehydrogenase/oxidase, N-terminal domain"/>
    <property type="match status" value="1"/>
</dbReference>
<evidence type="ECO:0000313" key="3">
    <source>
        <dbReference type="EMBL" id="GAA4539822.1"/>
    </source>
</evidence>
<dbReference type="Gene3D" id="1.20.140.10">
    <property type="entry name" value="Butyryl-CoA Dehydrogenase, subunit A, domain 3"/>
    <property type="match status" value="1"/>
</dbReference>
<dbReference type="SUPFAM" id="SSF47203">
    <property type="entry name" value="Acyl-CoA dehydrogenase C-terminal domain-like"/>
    <property type="match status" value="1"/>
</dbReference>
<dbReference type="PANTHER" id="PTHR43884:SF40">
    <property type="entry name" value="ACYL-COA DEHYDROGENASE"/>
    <property type="match status" value="1"/>
</dbReference>
<name>A0ABP8RIE9_9PSEU</name>
<keyword evidence="4" id="KW-1185">Reference proteome</keyword>
<feature type="domain" description="Acyl-CoA oxidase/dehydrogenase middle" evidence="2">
    <location>
        <begin position="27"/>
        <end position="114"/>
    </location>
</feature>
<protein>
    <recommendedName>
        <fullName evidence="2">Acyl-CoA oxidase/dehydrogenase middle domain-containing protein</fullName>
    </recommendedName>
</protein>
<organism evidence="3 4">
    <name type="scientific">Pseudonocardia xishanensis</name>
    <dbReference type="NCBI Taxonomy" id="630995"/>
    <lineage>
        <taxon>Bacteria</taxon>
        <taxon>Bacillati</taxon>
        <taxon>Actinomycetota</taxon>
        <taxon>Actinomycetes</taxon>
        <taxon>Pseudonocardiales</taxon>
        <taxon>Pseudonocardiaceae</taxon>
        <taxon>Pseudonocardia</taxon>
    </lineage>
</organism>
<reference evidence="4" key="1">
    <citation type="journal article" date="2019" name="Int. J. Syst. Evol. Microbiol.">
        <title>The Global Catalogue of Microorganisms (GCM) 10K type strain sequencing project: providing services to taxonomists for standard genome sequencing and annotation.</title>
        <authorList>
            <consortium name="The Broad Institute Genomics Platform"/>
            <consortium name="The Broad Institute Genome Sequencing Center for Infectious Disease"/>
            <person name="Wu L."/>
            <person name="Ma J."/>
        </authorList>
    </citation>
    <scope>NUCLEOTIDE SEQUENCE [LARGE SCALE GENOMIC DNA]</scope>
    <source>
        <strain evidence="4">JCM 17906</strain>
    </source>
</reference>
<gene>
    <name evidence="3" type="ORF">GCM10023175_11750</name>
</gene>
<dbReference type="InterPro" id="IPR046373">
    <property type="entry name" value="Acyl-CoA_Oxase/DH_mid-dom_sf"/>
</dbReference>
<dbReference type="Gene3D" id="2.40.110.10">
    <property type="entry name" value="Butyryl-CoA Dehydrogenase, subunit A, domain 2"/>
    <property type="match status" value="1"/>
</dbReference>
<dbReference type="CDD" id="cd00567">
    <property type="entry name" value="ACAD"/>
    <property type="match status" value="1"/>
</dbReference>
<dbReference type="InterPro" id="IPR036250">
    <property type="entry name" value="AcylCo_DH-like_C"/>
</dbReference>
<dbReference type="InterPro" id="IPR037069">
    <property type="entry name" value="AcylCoA_DH/ox_N_sf"/>
</dbReference>
<comment type="caution">
    <text evidence="3">The sequence shown here is derived from an EMBL/GenBank/DDBJ whole genome shotgun (WGS) entry which is preliminary data.</text>
</comment>
<dbReference type="InterPro" id="IPR009100">
    <property type="entry name" value="AcylCoA_DH/oxidase_NM_dom_sf"/>
</dbReference>
<accession>A0ABP8RIE9</accession>
<dbReference type="InterPro" id="IPR006091">
    <property type="entry name" value="Acyl-CoA_Oxase/DH_mid-dom"/>
</dbReference>
<evidence type="ECO:0000256" key="1">
    <source>
        <dbReference type="ARBA" id="ARBA00022630"/>
    </source>
</evidence>
<keyword evidence="1" id="KW-0285">Flavoprotein</keyword>